<evidence type="ECO:0000259" key="2">
    <source>
        <dbReference type="Pfam" id="PF17936"/>
    </source>
</evidence>
<comment type="caution">
    <text evidence="3">The sequence shown here is derived from an EMBL/GenBank/DDBJ whole genome shotgun (WGS) entry which is preliminary data.</text>
</comment>
<dbReference type="Gene3D" id="2.60.40.10">
    <property type="entry name" value="Immunoglobulins"/>
    <property type="match status" value="2"/>
</dbReference>
<gene>
    <name evidence="3" type="primary">wprA</name>
    <name evidence="4" type="ORF">DFR61_1291</name>
    <name evidence="3" type="ORF">NCTC10597_01649</name>
</gene>
<dbReference type="EMBL" id="UGNP01000001">
    <property type="protein sequence ID" value="STX09942.1"/>
    <property type="molecule type" value="Genomic_DNA"/>
</dbReference>
<sequence length="964" mass="108630">MASSSRLIYNQLPQEFKAQIKREEKVITFIEEMEQLVSAEVLALETDISKLVNKELTLDDEKLLNSIKERKNDLDLTNQKRIKNLTEIESIEKKMNVLLDKHQVELVIDAISKLPAKGEVTLENIEVVNKVLKSYNDLAYNLKNKVTNKSNLDRAKAEAEWFEVVVKMNKDISLIPPIEKITFDSEKLIRDNMNLYNKLDEKQKEMLLNASHLTKAFNRLTEIKKVSEVEMLLLRLPVADKVTLAMQERIAAARSEFEKLPKDFKPLVRYLSNLENAEKKIKELKLDLSITEVTERIDKLVADVPIKISHLDEIYEIRKITDEMTAEERAKIKNFDKLAIITEEVNKLKAKVTAFNKLTRLIPALEKITIQDEARIDTALKAYEELTEEQKTLIYEADFIKLQSAKKKVIELKSFAQIEEVVDLIKNLPEPLKLTLKDQVIVNNTFEQYKALTEKQKKDVTNREKLLQLVALIENLGMHEANAQITRVNELIEVLPDFINVDISSEKQVELITEKYNALSKEQQVHIKGYEKVAQYDQKIQMLKAKSVEVFEQIAKLPEASSVKVTDRDAIEKVRTAFSNLTAGQKNLVTNHQKLDAVEKALAQLESKTILDLVIGILALPEASVATEAVQGEVFTLRAKYNQLNKTQQSMITNYEKLVKVEEKLKNLAEINTVEAEKVITLIAKLPTTITLDQQSQIEDARSAYENLTIPQQSVVTNYEMLADAEEALLPLVAKEQKAAYKVTSMIDALPSKVTTDHEAAVNSVRKAFNGLTTSQKKLVKNEAVLVEAEKAIKKLQNIVAITSKNAKMAIPTITNLSTTVSGTASKSTKVYVYNGSKRLAYATVSKNGKYSMKIAKQKKGAKLKFVQRNSDKKVVKTTYVTVKGAKVKTPYSVKASATKVTGKASKAKTVAIYKGSKKISSVAVKSKGTFTAKITKQKKGVKLSVYAYDSVKNKSEKKVVSVK</sequence>
<evidence type="ECO:0000313" key="4">
    <source>
        <dbReference type="EMBL" id="TDR35729.1"/>
    </source>
</evidence>
<dbReference type="AlphaFoldDB" id="A0A8B4QB73"/>
<keyword evidence="3" id="KW-0378">Hydrolase</keyword>
<proteinExistence type="predicted"/>
<dbReference type="RefSeq" id="WP_109350308.1">
    <property type="nucleotide sequence ID" value="NZ_QFVS01000031.1"/>
</dbReference>
<dbReference type="OrthoDB" id="2853361at2"/>
<dbReference type="Pfam" id="PF17936">
    <property type="entry name" value="Big_6"/>
    <property type="match status" value="2"/>
</dbReference>
<evidence type="ECO:0000313" key="5">
    <source>
        <dbReference type="Proteomes" id="UP000254330"/>
    </source>
</evidence>
<dbReference type="Proteomes" id="UP000254330">
    <property type="component" value="Unassembled WGS sequence"/>
</dbReference>
<accession>A0A8B4QB73</accession>
<organism evidence="3 5">
    <name type="scientific">Kurthia zopfii</name>
    <dbReference type="NCBI Taxonomy" id="1650"/>
    <lineage>
        <taxon>Bacteria</taxon>
        <taxon>Bacillati</taxon>
        <taxon>Bacillota</taxon>
        <taxon>Bacilli</taxon>
        <taxon>Bacillales</taxon>
        <taxon>Caryophanaceae</taxon>
        <taxon>Kurthia</taxon>
    </lineage>
</organism>
<feature type="domain" description="Bacterial Ig" evidence="2">
    <location>
        <begin position="813"/>
        <end position="884"/>
    </location>
</feature>
<evidence type="ECO:0000313" key="3">
    <source>
        <dbReference type="EMBL" id="STX09942.1"/>
    </source>
</evidence>
<reference evidence="4 6" key="2">
    <citation type="submission" date="2019-03" db="EMBL/GenBank/DDBJ databases">
        <title>Genomic Encyclopedia of Type Strains, Phase IV (KMG-IV): sequencing the most valuable type-strain genomes for metagenomic binning, comparative biology and taxonomic classification.</title>
        <authorList>
            <person name="Goeker M."/>
        </authorList>
    </citation>
    <scope>NUCLEOTIDE SEQUENCE [LARGE SCALE GENOMIC DNA]</scope>
    <source>
        <strain evidence="4 6">DSM 20580</strain>
    </source>
</reference>
<feature type="domain" description="Bacterial Ig" evidence="2">
    <location>
        <begin position="893"/>
        <end position="963"/>
    </location>
</feature>
<dbReference type="EMBL" id="SNZG01000029">
    <property type="protein sequence ID" value="TDR35729.1"/>
    <property type="molecule type" value="Genomic_DNA"/>
</dbReference>
<evidence type="ECO:0000313" key="6">
    <source>
        <dbReference type="Proteomes" id="UP000294641"/>
    </source>
</evidence>
<dbReference type="Proteomes" id="UP000294641">
    <property type="component" value="Unassembled WGS sequence"/>
</dbReference>
<keyword evidence="6" id="KW-1185">Reference proteome</keyword>
<feature type="coiled-coil region" evidence="1">
    <location>
        <begin position="779"/>
        <end position="806"/>
    </location>
</feature>
<dbReference type="InterPro" id="IPR013783">
    <property type="entry name" value="Ig-like_fold"/>
</dbReference>
<dbReference type="GO" id="GO:0006508">
    <property type="term" value="P:proteolysis"/>
    <property type="evidence" value="ECO:0007669"/>
    <property type="project" value="UniProtKB-KW"/>
</dbReference>
<reference evidence="3 5" key="1">
    <citation type="submission" date="2018-06" db="EMBL/GenBank/DDBJ databases">
        <authorList>
            <consortium name="Pathogen Informatics"/>
            <person name="Doyle S."/>
        </authorList>
    </citation>
    <scope>NUCLEOTIDE SEQUENCE [LARGE SCALE GENOMIC DNA]</scope>
    <source>
        <strain evidence="3 5">NCTC10597</strain>
    </source>
</reference>
<dbReference type="InterPro" id="IPR041498">
    <property type="entry name" value="Big_6"/>
</dbReference>
<keyword evidence="1" id="KW-0175">Coiled coil</keyword>
<dbReference type="EC" id="3.4.21.-" evidence="3"/>
<protein>
    <submittedName>
        <fullName evidence="3">Cell wall-associated protease</fullName>
        <ecNumber evidence="3">3.4.21.-</ecNumber>
    </submittedName>
</protein>
<keyword evidence="3" id="KW-0645">Protease</keyword>
<dbReference type="GO" id="GO:0008233">
    <property type="term" value="F:peptidase activity"/>
    <property type="evidence" value="ECO:0007669"/>
    <property type="project" value="UniProtKB-KW"/>
</dbReference>
<name>A0A8B4QB73_9BACL</name>
<evidence type="ECO:0000256" key="1">
    <source>
        <dbReference type="SAM" id="Coils"/>
    </source>
</evidence>
<feature type="coiled-coil region" evidence="1">
    <location>
        <begin position="267"/>
        <end position="294"/>
    </location>
</feature>